<feature type="non-terminal residue" evidence="2">
    <location>
        <position position="50"/>
    </location>
</feature>
<dbReference type="AlphaFoldDB" id="A0A0F9DLA7"/>
<feature type="region of interest" description="Disordered" evidence="1">
    <location>
        <begin position="31"/>
        <end position="50"/>
    </location>
</feature>
<proteinExistence type="predicted"/>
<evidence type="ECO:0000256" key="1">
    <source>
        <dbReference type="SAM" id="MobiDB-lite"/>
    </source>
</evidence>
<organism evidence="2">
    <name type="scientific">marine sediment metagenome</name>
    <dbReference type="NCBI Taxonomy" id="412755"/>
    <lineage>
        <taxon>unclassified sequences</taxon>
        <taxon>metagenomes</taxon>
        <taxon>ecological metagenomes</taxon>
    </lineage>
</organism>
<reference evidence="2" key="1">
    <citation type="journal article" date="2015" name="Nature">
        <title>Complex archaea that bridge the gap between prokaryotes and eukaryotes.</title>
        <authorList>
            <person name="Spang A."/>
            <person name="Saw J.H."/>
            <person name="Jorgensen S.L."/>
            <person name="Zaremba-Niedzwiedzka K."/>
            <person name="Martijn J."/>
            <person name="Lind A.E."/>
            <person name="van Eijk R."/>
            <person name="Schleper C."/>
            <person name="Guy L."/>
            <person name="Ettema T.J."/>
        </authorList>
    </citation>
    <scope>NUCLEOTIDE SEQUENCE</scope>
</reference>
<feature type="compositionally biased region" description="Basic and acidic residues" evidence="1">
    <location>
        <begin position="35"/>
        <end position="44"/>
    </location>
</feature>
<gene>
    <name evidence="2" type="ORF">LCGC14_2475010</name>
</gene>
<dbReference type="EMBL" id="LAZR01038850">
    <property type="protein sequence ID" value="KKL18486.1"/>
    <property type="molecule type" value="Genomic_DNA"/>
</dbReference>
<evidence type="ECO:0000313" key="2">
    <source>
        <dbReference type="EMBL" id="KKL18486.1"/>
    </source>
</evidence>
<comment type="caution">
    <text evidence="2">The sequence shown here is derived from an EMBL/GenBank/DDBJ whole genome shotgun (WGS) entry which is preliminary data.</text>
</comment>
<protein>
    <submittedName>
        <fullName evidence="2">Uncharacterized protein</fullName>
    </submittedName>
</protein>
<accession>A0A0F9DLA7</accession>
<name>A0A0F9DLA7_9ZZZZ</name>
<sequence length="50" mass="5614">MKNGNGMDLWQKSECHKISGKISSHATMALGQGYRRGDYTKPLDELTDDE</sequence>